<gene>
    <name evidence="4" type="ORF">SAMN03080603_00078</name>
</gene>
<name>A0A1H3DE42_9BACT</name>
<dbReference type="RefSeq" id="WP_091459788.1">
    <property type="nucleotide sequence ID" value="NZ_FNPD01000001.1"/>
</dbReference>
<evidence type="ECO:0000313" key="5">
    <source>
        <dbReference type="Proteomes" id="UP000199266"/>
    </source>
</evidence>
<dbReference type="PIRSF" id="PIRSF005902">
    <property type="entry name" value="DNase_TatD"/>
    <property type="match status" value="1"/>
</dbReference>
<protein>
    <submittedName>
        <fullName evidence="4">TatD DNase family protein</fullName>
    </submittedName>
</protein>
<evidence type="ECO:0000256" key="1">
    <source>
        <dbReference type="ARBA" id="ARBA00022723"/>
    </source>
</evidence>
<keyword evidence="5" id="KW-1185">Reference proteome</keyword>
<feature type="binding site" evidence="3">
    <location>
        <position position="206"/>
    </location>
    <ligand>
        <name>a divalent metal cation</name>
        <dbReference type="ChEBI" id="CHEBI:60240"/>
        <label>1</label>
    </ligand>
</feature>
<dbReference type="InterPro" id="IPR001130">
    <property type="entry name" value="TatD-like"/>
</dbReference>
<keyword evidence="1 3" id="KW-0479">Metal-binding</keyword>
<dbReference type="Proteomes" id="UP000199266">
    <property type="component" value="Unassembled WGS sequence"/>
</dbReference>
<evidence type="ECO:0000256" key="2">
    <source>
        <dbReference type="ARBA" id="ARBA00022801"/>
    </source>
</evidence>
<dbReference type="Gene3D" id="3.20.20.140">
    <property type="entry name" value="Metal-dependent hydrolases"/>
    <property type="match status" value="1"/>
</dbReference>
<dbReference type="GO" id="GO:0005829">
    <property type="term" value="C:cytosol"/>
    <property type="evidence" value="ECO:0007669"/>
    <property type="project" value="TreeGrafter"/>
</dbReference>
<reference evidence="5" key="1">
    <citation type="submission" date="2016-10" db="EMBL/GenBank/DDBJ databases">
        <authorList>
            <person name="Varghese N."/>
            <person name="Submissions S."/>
        </authorList>
    </citation>
    <scope>NUCLEOTIDE SEQUENCE [LARGE SCALE GENOMIC DNA]</scope>
    <source>
        <strain evidence="5">DSM 13490</strain>
    </source>
</reference>
<proteinExistence type="predicted"/>
<dbReference type="CDD" id="cd01310">
    <property type="entry name" value="TatD_DNAse"/>
    <property type="match status" value="1"/>
</dbReference>
<feature type="binding site" evidence="3">
    <location>
        <position position="95"/>
    </location>
    <ligand>
        <name>a divalent metal cation</name>
        <dbReference type="ChEBI" id="CHEBI:60240"/>
        <label>1</label>
    </ligand>
</feature>
<dbReference type="InterPro" id="IPR015991">
    <property type="entry name" value="TatD/YcfH-like"/>
</dbReference>
<dbReference type="GO" id="GO:0016788">
    <property type="term" value="F:hydrolase activity, acting on ester bonds"/>
    <property type="evidence" value="ECO:0007669"/>
    <property type="project" value="InterPro"/>
</dbReference>
<keyword evidence="2" id="KW-0378">Hydrolase</keyword>
<sequence length="257" mass="28712">MRLADTHCHIYMSPLEDHLDEVLARASGRGLKRLLVPGVDEASSFEALSLTRQVRAVKTFAAVGVHPHDVKDLKEGIPEELLSLGENESVLAIGETGLDYYRNLSPRDVQREFFIKHIEWAKCVGKPLICHVRDAYDEVLEILKAEGASEVGGVLHCFQGEMEHAKKAIDMGFYISFACTITYRKNENLRRIAASIQPENILCETDSPYLSPEGLRGKPNEPANVGYVYETIATLRGIEVEELAEVVFDNSTRLLGW</sequence>
<feature type="binding site" evidence="3">
    <location>
        <position position="131"/>
    </location>
    <ligand>
        <name>a divalent metal cation</name>
        <dbReference type="ChEBI" id="CHEBI:60240"/>
        <label>2</label>
    </ligand>
</feature>
<dbReference type="PANTHER" id="PTHR46124:SF2">
    <property type="entry name" value="D-AMINOACYL-TRNA DEACYLASE"/>
    <property type="match status" value="1"/>
</dbReference>
<evidence type="ECO:0000313" key="4">
    <source>
        <dbReference type="EMBL" id="SDX64590.1"/>
    </source>
</evidence>
<accession>A0A1H3DE42</accession>
<feature type="binding site" evidence="3">
    <location>
        <position position="156"/>
    </location>
    <ligand>
        <name>a divalent metal cation</name>
        <dbReference type="ChEBI" id="CHEBI:60240"/>
        <label>2</label>
    </ligand>
</feature>
<feature type="binding site" evidence="3">
    <location>
        <position position="9"/>
    </location>
    <ligand>
        <name>a divalent metal cation</name>
        <dbReference type="ChEBI" id="CHEBI:60240"/>
        <label>1</label>
    </ligand>
</feature>
<dbReference type="InterPro" id="IPR032466">
    <property type="entry name" value="Metal_Hydrolase"/>
</dbReference>
<dbReference type="PANTHER" id="PTHR46124">
    <property type="entry name" value="D-AMINOACYL-TRNA DEACYLASE"/>
    <property type="match status" value="1"/>
</dbReference>
<organism evidence="4 5">
    <name type="scientific">Acetomicrobium thermoterrenum DSM 13490</name>
    <dbReference type="NCBI Taxonomy" id="1120987"/>
    <lineage>
        <taxon>Bacteria</taxon>
        <taxon>Thermotogati</taxon>
        <taxon>Synergistota</taxon>
        <taxon>Synergistia</taxon>
        <taxon>Synergistales</taxon>
        <taxon>Acetomicrobiaceae</taxon>
        <taxon>Acetomicrobium</taxon>
    </lineage>
</organism>
<evidence type="ECO:0000256" key="3">
    <source>
        <dbReference type="PIRSR" id="PIRSR005902-1"/>
    </source>
</evidence>
<dbReference type="EMBL" id="FNPD01000001">
    <property type="protein sequence ID" value="SDX64590.1"/>
    <property type="molecule type" value="Genomic_DNA"/>
</dbReference>
<dbReference type="FunFam" id="3.20.20.140:FF:000005">
    <property type="entry name" value="TatD family hydrolase"/>
    <property type="match status" value="1"/>
</dbReference>
<feature type="binding site" evidence="3">
    <location>
        <position position="7"/>
    </location>
    <ligand>
        <name>a divalent metal cation</name>
        <dbReference type="ChEBI" id="CHEBI:60240"/>
        <label>1</label>
    </ligand>
</feature>
<dbReference type="Pfam" id="PF01026">
    <property type="entry name" value="TatD_DNase"/>
    <property type="match status" value="1"/>
</dbReference>
<dbReference type="SUPFAM" id="SSF51556">
    <property type="entry name" value="Metallo-dependent hydrolases"/>
    <property type="match status" value="1"/>
</dbReference>
<dbReference type="AlphaFoldDB" id="A0A1H3DE42"/>
<dbReference type="GO" id="GO:0004536">
    <property type="term" value="F:DNA nuclease activity"/>
    <property type="evidence" value="ECO:0007669"/>
    <property type="project" value="InterPro"/>
</dbReference>
<dbReference type="NCBIfam" id="TIGR00010">
    <property type="entry name" value="YchF/TatD family DNA exonuclease"/>
    <property type="match status" value="1"/>
</dbReference>
<dbReference type="GO" id="GO:0046872">
    <property type="term" value="F:metal ion binding"/>
    <property type="evidence" value="ECO:0007669"/>
    <property type="project" value="UniProtKB-KW"/>
</dbReference>